<dbReference type="EMBL" id="CZBU01000012">
    <property type="protein sequence ID" value="CUQ79470.1"/>
    <property type="molecule type" value="Genomic_DNA"/>
</dbReference>
<dbReference type="AlphaFoldDB" id="A0A174Z928"/>
<accession>A0A174Z928</accession>
<gene>
    <name evidence="2" type="ORF">ERS852490_03145</name>
</gene>
<evidence type="ECO:0000313" key="2">
    <source>
        <dbReference type="EMBL" id="CUQ79470.1"/>
    </source>
</evidence>
<keyword evidence="1" id="KW-0472">Membrane</keyword>
<evidence type="ECO:0000256" key="1">
    <source>
        <dbReference type="SAM" id="Phobius"/>
    </source>
</evidence>
<dbReference type="RefSeq" id="WP_055217033.1">
    <property type="nucleotide sequence ID" value="NZ_CZBU01000012.1"/>
</dbReference>
<dbReference type="Proteomes" id="UP000095621">
    <property type="component" value="Unassembled WGS sequence"/>
</dbReference>
<evidence type="ECO:0000313" key="3">
    <source>
        <dbReference type="Proteomes" id="UP000095621"/>
    </source>
</evidence>
<keyword evidence="1" id="KW-0812">Transmembrane</keyword>
<name>A0A174Z928_9FIRM</name>
<sequence length="63" mass="7106">MVLAAISLGKIAQWGFFATVIMWSLIIGVFVVIRIRTAIQRHKYANKKQEGDVSTRYTSNGLH</sequence>
<reference evidence="2 3" key="1">
    <citation type="submission" date="2015-09" db="EMBL/GenBank/DDBJ databases">
        <authorList>
            <consortium name="Pathogen Informatics"/>
        </authorList>
    </citation>
    <scope>NUCLEOTIDE SEQUENCE [LARGE SCALE GENOMIC DNA]</scope>
    <source>
        <strain evidence="2 3">2789STDY5834875</strain>
    </source>
</reference>
<keyword evidence="1" id="KW-1133">Transmembrane helix</keyword>
<feature type="transmembrane region" description="Helical" evidence="1">
    <location>
        <begin position="12"/>
        <end position="33"/>
    </location>
</feature>
<proteinExistence type="predicted"/>
<protein>
    <submittedName>
        <fullName evidence="2">Uncharacterized protein</fullName>
    </submittedName>
</protein>
<organism evidence="2 3">
    <name type="scientific">Lachnospira eligens</name>
    <dbReference type="NCBI Taxonomy" id="39485"/>
    <lineage>
        <taxon>Bacteria</taxon>
        <taxon>Bacillati</taxon>
        <taxon>Bacillota</taxon>
        <taxon>Clostridia</taxon>
        <taxon>Lachnospirales</taxon>
        <taxon>Lachnospiraceae</taxon>
        <taxon>Lachnospira</taxon>
    </lineage>
</organism>